<comment type="caution">
    <text evidence="1">The sequence shown here is derived from an EMBL/GenBank/DDBJ whole genome shotgun (WGS) entry which is preliminary data.</text>
</comment>
<proteinExistence type="predicted"/>
<evidence type="ECO:0000313" key="2">
    <source>
        <dbReference type="Proteomes" id="UP000311382"/>
    </source>
</evidence>
<gene>
    <name evidence="1" type="ORF">DMC30DRAFT_393945</name>
</gene>
<organism evidence="1 2">
    <name type="scientific">Rhodotorula diobovata</name>
    <dbReference type="NCBI Taxonomy" id="5288"/>
    <lineage>
        <taxon>Eukaryota</taxon>
        <taxon>Fungi</taxon>
        <taxon>Dikarya</taxon>
        <taxon>Basidiomycota</taxon>
        <taxon>Pucciniomycotina</taxon>
        <taxon>Microbotryomycetes</taxon>
        <taxon>Sporidiobolales</taxon>
        <taxon>Sporidiobolaceae</taxon>
        <taxon>Rhodotorula</taxon>
    </lineage>
</organism>
<reference evidence="1 2" key="1">
    <citation type="submission" date="2019-03" db="EMBL/GenBank/DDBJ databases">
        <title>Rhodosporidium diobovatum UCD-FST 08-225 genome sequencing, assembly, and annotation.</title>
        <authorList>
            <person name="Fakankun I.U."/>
            <person name="Fristensky B."/>
            <person name="Levin D.B."/>
        </authorList>
    </citation>
    <scope>NUCLEOTIDE SEQUENCE [LARGE SCALE GENOMIC DNA]</scope>
    <source>
        <strain evidence="1 2">UCD-FST 08-225</strain>
    </source>
</reference>
<dbReference type="Proteomes" id="UP000311382">
    <property type="component" value="Unassembled WGS sequence"/>
</dbReference>
<dbReference type="EMBL" id="SOZI01000036">
    <property type="protein sequence ID" value="TNY21806.1"/>
    <property type="molecule type" value="Genomic_DNA"/>
</dbReference>
<evidence type="ECO:0000313" key="1">
    <source>
        <dbReference type="EMBL" id="TNY21806.1"/>
    </source>
</evidence>
<dbReference type="OrthoDB" id="10490220at2759"/>
<protein>
    <submittedName>
        <fullName evidence="1">Uncharacterized protein</fullName>
    </submittedName>
</protein>
<accession>A0A5C5FZR5</accession>
<name>A0A5C5FZR5_9BASI</name>
<keyword evidence="2" id="KW-1185">Reference proteome</keyword>
<dbReference type="AlphaFoldDB" id="A0A5C5FZR5"/>
<sequence>MQRPAPVGLRRLSLVNVDLGASSPVSLPQLEQLRLERTIIPSALLTEWLDSAHLPSLKAVRLVAVYSALHAGAPSLHLSPAFLAQVDFVQTPGMSLEAMRDFAHSVNPPFLFASSLASLLPRHLILAPHQFEGVARATTTLRKVGAQVAKAPKLEDEAQHPRVILLPRALEALAAEDCRVEAALGPFVATCAERKARVIWHSEGENAASERDLVSREFWRYARELKAERALDRVR</sequence>